<evidence type="ECO:0000313" key="8">
    <source>
        <dbReference type="EMBL" id="KAK3758582.1"/>
    </source>
</evidence>
<dbReference type="GO" id="GO:0005813">
    <property type="term" value="C:centrosome"/>
    <property type="evidence" value="ECO:0007669"/>
    <property type="project" value="TreeGrafter"/>
</dbReference>
<dbReference type="InterPro" id="IPR000225">
    <property type="entry name" value="Armadillo"/>
</dbReference>
<dbReference type="InterPro" id="IPR016024">
    <property type="entry name" value="ARM-type_fold"/>
</dbReference>
<feature type="region of interest" description="Disordered" evidence="7">
    <location>
        <begin position="60"/>
        <end position="106"/>
    </location>
</feature>
<keyword evidence="5 6" id="KW-0802">TPR repeat</keyword>
<name>A0AAE1D601_9GAST</name>
<dbReference type="PROSITE" id="PS50005">
    <property type="entry name" value="TPR"/>
    <property type="match status" value="2"/>
</dbReference>
<dbReference type="PANTHER" id="PTHR46540:SF1">
    <property type="entry name" value="TETRATRICOPEPTIDE REPEAT PROTEIN 12"/>
    <property type="match status" value="1"/>
</dbReference>
<dbReference type="GO" id="GO:0070286">
    <property type="term" value="P:axonemal dynein complex assembly"/>
    <property type="evidence" value="ECO:0007669"/>
    <property type="project" value="TreeGrafter"/>
</dbReference>
<dbReference type="Gene3D" id="1.25.40.10">
    <property type="entry name" value="Tetratricopeptide repeat domain"/>
    <property type="match status" value="1"/>
</dbReference>
<dbReference type="AlphaFoldDB" id="A0AAE1D601"/>
<feature type="region of interest" description="Disordered" evidence="7">
    <location>
        <begin position="573"/>
        <end position="612"/>
    </location>
</feature>
<dbReference type="SMART" id="SM00185">
    <property type="entry name" value="ARM"/>
    <property type="match status" value="3"/>
</dbReference>
<feature type="repeat" description="TPR" evidence="6">
    <location>
        <begin position="207"/>
        <end position="240"/>
    </location>
</feature>
<dbReference type="SMART" id="SM00028">
    <property type="entry name" value="TPR"/>
    <property type="match status" value="3"/>
</dbReference>
<dbReference type="EMBL" id="JAWDGP010005262">
    <property type="protein sequence ID" value="KAK3758582.1"/>
    <property type="molecule type" value="Genomic_DNA"/>
</dbReference>
<dbReference type="InterPro" id="IPR013105">
    <property type="entry name" value="TPR_2"/>
</dbReference>
<evidence type="ECO:0000256" key="6">
    <source>
        <dbReference type="PROSITE-ProRule" id="PRU00339"/>
    </source>
</evidence>
<comment type="subcellular location">
    <subcellularLocation>
        <location evidence="1">Cytoplasm</location>
        <location evidence="1">Myofibril</location>
        <location evidence="1">Sarcomere</location>
        <location evidence="1">A band</location>
    </subcellularLocation>
    <subcellularLocation>
        <location evidence="2">Cytoplasm</location>
        <location evidence="2">Myofibril</location>
        <location evidence="2">Sarcomere</location>
        <location evidence="2">Z line</location>
    </subcellularLocation>
</comment>
<dbReference type="InterPro" id="IPR043195">
    <property type="entry name" value="TTC12"/>
</dbReference>
<protein>
    <recommendedName>
        <fullName evidence="3">Protein unc-45 homolog B</fullName>
    </recommendedName>
</protein>
<dbReference type="PANTHER" id="PTHR46540">
    <property type="entry name" value="TETRATRICOPEPTIDE REPEAT PROTEIN 12"/>
    <property type="match status" value="1"/>
</dbReference>
<dbReference type="InterPro" id="IPR011989">
    <property type="entry name" value="ARM-like"/>
</dbReference>
<evidence type="ECO:0000313" key="9">
    <source>
        <dbReference type="Proteomes" id="UP001283361"/>
    </source>
</evidence>
<dbReference type="GO" id="GO:0030018">
    <property type="term" value="C:Z disc"/>
    <property type="evidence" value="ECO:0007669"/>
    <property type="project" value="UniProtKB-SubCell"/>
</dbReference>
<organism evidence="8 9">
    <name type="scientific">Elysia crispata</name>
    <name type="common">lettuce slug</name>
    <dbReference type="NCBI Taxonomy" id="231223"/>
    <lineage>
        <taxon>Eukaryota</taxon>
        <taxon>Metazoa</taxon>
        <taxon>Spiralia</taxon>
        <taxon>Lophotrochozoa</taxon>
        <taxon>Mollusca</taxon>
        <taxon>Gastropoda</taxon>
        <taxon>Heterobranchia</taxon>
        <taxon>Euthyneura</taxon>
        <taxon>Panpulmonata</taxon>
        <taxon>Sacoglossa</taxon>
        <taxon>Placobranchoidea</taxon>
        <taxon>Plakobranchidae</taxon>
        <taxon>Elysia</taxon>
    </lineage>
</organism>
<feature type="compositionally biased region" description="Polar residues" evidence="7">
    <location>
        <begin position="573"/>
        <end position="596"/>
    </location>
</feature>
<feature type="repeat" description="TPR" evidence="6">
    <location>
        <begin position="139"/>
        <end position="172"/>
    </location>
</feature>
<dbReference type="InterPro" id="IPR019734">
    <property type="entry name" value="TPR_rpt"/>
</dbReference>
<evidence type="ECO:0000256" key="3">
    <source>
        <dbReference type="ARBA" id="ARBA00020768"/>
    </source>
</evidence>
<evidence type="ECO:0000256" key="1">
    <source>
        <dbReference type="ARBA" id="ARBA00004161"/>
    </source>
</evidence>
<dbReference type="GO" id="GO:0031672">
    <property type="term" value="C:A band"/>
    <property type="evidence" value="ECO:0007669"/>
    <property type="project" value="UniProtKB-SubCell"/>
</dbReference>
<dbReference type="Proteomes" id="UP001283361">
    <property type="component" value="Unassembled WGS sequence"/>
</dbReference>
<gene>
    <name evidence="8" type="ORF">RRG08_041233</name>
</gene>
<comment type="caution">
    <text evidence="8">The sequence shown here is derived from an EMBL/GenBank/DDBJ whole genome shotgun (WGS) entry which is preliminary data.</text>
</comment>
<evidence type="ECO:0000256" key="7">
    <source>
        <dbReference type="SAM" id="MobiDB-lite"/>
    </source>
</evidence>
<feature type="compositionally biased region" description="Polar residues" evidence="7">
    <location>
        <begin position="96"/>
        <end position="106"/>
    </location>
</feature>
<dbReference type="GO" id="GO:0007288">
    <property type="term" value="P:sperm axoneme assembly"/>
    <property type="evidence" value="ECO:0007669"/>
    <property type="project" value="TreeGrafter"/>
</dbReference>
<dbReference type="Pfam" id="PF13432">
    <property type="entry name" value="TPR_16"/>
    <property type="match status" value="1"/>
</dbReference>
<keyword evidence="4" id="KW-0677">Repeat</keyword>
<dbReference type="SUPFAM" id="SSF48452">
    <property type="entry name" value="TPR-like"/>
    <property type="match status" value="1"/>
</dbReference>
<evidence type="ECO:0000256" key="5">
    <source>
        <dbReference type="ARBA" id="ARBA00022803"/>
    </source>
</evidence>
<evidence type="ECO:0000256" key="2">
    <source>
        <dbReference type="ARBA" id="ARBA00004216"/>
    </source>
</evidence>
<dbReference type="InterPro" id="IPR011990">
    <property type="entry name" value="TPR-like_helical_dom_sf"/>
</dbReference>
<reference evidence="8" key="1">
    <citation type="journal article" date="2023" name="G3 (Bethesda)">
        <title>A reference genome for the long-term kleptoplast-retaining sea slug Elysia crispata morphotype clarki.</title>
        <authorList>
            <person name="Eastman K.E."/>
            <person name="Pendleton A.L."/>
            <person name="Shaikh M.A."/>
            <person name="Suttiyut T."/>
            <person name="Ogas R."/>
            <person name="Tomko P."/>
            <person name="Gavelis G."/>
            <person name="Widhalm J.R."/>
            <person name="Wisecaver J.H."/>
        </authorList>
    </citation>
    <scope>NUCLEOTIDE SEQUENCE</scope>
    <source>
        <strain evidence="8">ECLA1</strain>
    </source>
</reference>
<accession>A0AAE1D601</accession>
<keyword evidence="9" id="KW-1185">Reference proteome</keyword>
<sequence>MANLQLRNQPSEEELNAFLSKVDQLDDVLKGLNSQDDDKKIHYTAKADELIEKFENEKKQIKKDKADNDDDSDLPKTKFGFSKTSINKDAYKNEPPASSTLSTQVPSISQEADQKAFMAAMEADAKERYERKKAAEKIAAVLKDKGNALFRQGNFQEALDFYDKAIHEVRDSSILYTNRAQAKIKLGKFEEAISDCDWALRAWPNCLKAYVHQGHAHLSLHQWEKARESYNAILSLDATKGNTVKDYLAEVNRQKQAVEEEQKAACLFEEGNEAARGIVDLLTRINKTDQVPMFYAGGFRVIAGLLEDINSQTLFRTNDGIKLPMTHAALHKYLTASTASLSREERDLLSAALEMLSAACKNNETNQQQLLGQPEFPQRLLYLLEVKIKGQGRQIKSSSLSLLYEISLTEAGRVALVEHMDLVRLILALFALMKRPSSFNNMAAAVLNNIALEKQSKIALRDKIEDILPAFEDLLQSNQASANIVGVACTTAANLAADMKIRSKIASKSSMWQALTGLVAFYSNNKLSETLSDVLGLLVNISTGVDVSYLQSLDISTTSALWDVLFKSSQTETATSRQDSNGNTEDQRQENQCSAHKSSENELSAPAAVQQDEEQENLFEDKEIIARTLVLLSNILPVNSVSADFMSENYRAKRILDLTKCHDCLIHKPALKCLSALTRSFHKVRLLTVESKGLSILLSHLKAHDEAVVGNAALCLSHLTKDTAELEGKDSDSKQTLGASVCSRLVKTNIVQKLLTLARDGRNSVLQGNCAILLGNLAQGDKRHLERLRELNGMQILHDCMKHVKY</sequence>
<evidence type="ECO:0000256" key="4">
    <source>
        <dbReference type="ARBA" id="ARBA00022737"/>
    </source>
</evidence>
<dbReference type="Pfam" id="PF07719">
    <property type="entry name" value="TPR_2"/>
    <property type="match status" value="1"/>
</dbReference>
<dbReference type="Gene3D" id="1.25.10.10">
    <property type="entry name" value="Leucine-rich Repeat Variant"/>
    <property type="match status" value="2"/>
</dbReference>
<dbReference type="SUPFAM" id="SSF48371">
    <property type="entry name" value="ARM repeat"/>
    <property type="match status" value="2"/>
</dbReference>
<proteinExistence type="predicted"/>